<dbReference type="InterPro" id="IPR024557">
    <property type="entry name" value="CNOT1_dom_4"/>
</dbReference>
<dbReference type="InterPro" id="IPR032191">
    <property type="entry name" value="CNOT1_CAF1_bind"/>
</dbReference>
<dbReference type="Pfam" id="PF16415">
    <property type="entry name" value="CNOT1_CAF1_bind"/>
    <property type="match status" value="1"/>
</dbReference>
<evidence type="ECO:0000259" key="10">
    <source>
        <dbReference type="Pfam" id="PF16417"/>
    </source>
</evidence>
<dbReference type="GO" id="GO:0032968">
    <property type="term" value="P:positive regulation of transcription elongation by RNA polymerase II"/>
    <property type="evidence" value="ECO:0007669"/>
    <property type="project" value="EnsemblFungi"/>
</dbReference>
<evidence type="ECO:0000313" key="14">
    <source>
        <dbReference type="EMBL" id="CCF60324.1"/>
    </source>
</evidence>
<dbReference type="Proteomes" id="UP000005220">
    <property type="component" value="Chromosome 10"/>
</dbReference>
<dbReference type="Pfam" id="PF16419">
    <property type="entry name" value="CNOT1_HEAT_N"/>
    <property type="match status" value="1"/>
</dbReference>
<dbReference type="GO" id="GO:0060090">
    <property type="term" value="F:molecular adaptor activity"/>
    <property type="evidence" value="ECO:0007669"/>
    <property type="project" value="TreeGrafter"/>
</dbReference>
<feature type="compositionally biased region" description="Low complexity" evidence="6">
    <location>
        <begin position="1324"/>
        <end position="1343"/>
    </location>
</feature>
<dbReference type="InterPro" id="IPR032194">
    <property type="entry name" value="CNOT1_HEAT"/>
</dbReference>
<dbReference type="GO" id="GO:0010607">
    <property type="term" value="P:negative regulation of cytoplasmic mRNA processing body assembly"/>
    <property type="evidence" value="ECO:0007669"/>
    <property type="project" value="EnsemblFungi"/>
</dbReference>
<feature type="domain" description="CCR4-NOT transcription complex subunit 1-like NOT1 connector" evidence="13">
    <location>
        <begin position="1409"/>
        <end position="1558"/>
    </location>
</feature>
<dbReference type="Gene3D" id="1.25.40.800">
    <property type="match status" value="1"/>
</dbReference>
<evidence type="ECO:0000313" key="15">
    <source>
        <dbReference type="Proteomes" id="UP000005220"/>
    </source>
</evidence>
<dbReference type="InterPro" id="IPR038535">
    <property type="entry name" value="CNOT1_TTP_bind_sf"/>
</dbReference>
<dbReference type="InterPro" id="IPR032193">
    <property type="entry name" value="CNOT1_TTP_bind"/>
</dbReference>
<reference evidence="14 15" key="1">
    <citation type="journal article" date="2011" name="Proc. Natl. Acad. Sci. U.S.A.">
        <title>Evolutionary erosion of yeast sex chromosomes by mating-type switching accidents.</title>
        <authorList>
            <person name="Gordon J.L."/>
            <person name="Armisen D."/>
            <person name="Proux-Wera E."/>
            <person name="Oheigeartaigh S.S."/>
            <person name="Byrne K.P."/>
            <person name="Wolfe K.H."/>
        </authorList>
    </citation>
    <scope>NUCLEOTIDE SEQUENCE [LARGE SCALE GENOMIC DNA]</scope>
    <source>
        <strain evidence="15">ATCC 22294 / BCRC 22015 / CBS 2517 / CECT 1963 / NBRC 1671 / NRRL Y-8276</strain>
    </source>
</reference>
<dbReference type="GO" id="GO:0005634">
    <property type="term" value="C:nucleus"/>
    <property type="evidence" value="ECO:0007669"/>
    <property type="project" value="UniProtKB-SubCell"/>
</dbReference>
<dbReference type="Gene3D" id="1.25.40.790">
    <property type="match status" value="1"/>
</dbReference>
<evidence type="ECO:0000256" key="4">
    <source>
        <dbReference type="ARBA" id="ARBA00023163"/>
    </source>
</evidence>
<comment type="subcellular location">
    <subcellularLocation>
        <location evidence="1">Nucleus</location>
    </subcellularLocation>
</comment>
<evidence type="ECO:0000259" key="9">
    <source>
        <dbReference type="Pfam" id="PF16415"/>
    </source>
</evidence>
<evidence type="ECO:0008006" key="16">
    <source>
        <dbReference type="Google" id="ProtNLM"/>
    </source>
</evidence>
<dbReference type="InterPro" id="IPR040398">
    <property type="entry name" value="Not1"/>
</dbReference>
<dbReference type="CDD" id="cd20710">
    <property type="entry name" value="NOT1_connector"/>
    <property type="match status" value="1"/>
</dbReference>
<evidence type="ECO:0000256" key="2">
    <source>
        <dbReference type="ARBA" id="ARBA00022491"/>
    </source>
</evidence>
<feature type="domain" description="CCR4-NOT transcription complex subunit 1 TTP binding" evidence="10">
    <location>
        <begin position="591"/>
        <end position="749"/>
    </location>
</feature>
<dbReference type="GO" id="GO:0017148">
    <property type="term" value="P:negative regulation of translation"/>
    <property type="evidence" value="ECO:0007669"/>
    <property type="project" value="InterPro"/>
</dbReference>
<feature type="domain" description="CCR4-NOT transcription complex subunit 1 HEAT repeat 1" evidence="12">
    <location>
        <begin position="168"/>
        <end position="391"/>
    </location>
</feature>
<feature type="region of interest" description="Disordered" evidence="6">
    <location>
        <begin position="1317"/>
        <end position="1343"/>
    </location>
</feature>
<dbReference type="eggNOG" id="KOG1831">
    <property type="taxonomic scope" value="Eukaryota"/>
</dbReference>
<organism evidence="14 15">
    <name type="scientific">Kazachstania africana (strain ATCC 22294 / BCRC 22015 / CBS 2517 / CECT 1963 / NBRC 1671 / NRRL Y-8276)</name>
    <name type="common">Yeast</name>
    <name type="synonym">Kluyveromyces africanus</name>
    <dbReference type="NCBI Taxonomy" id="1071382"/>
    <lineage>
        <taxon>Eukaryota</taxon>
        <taxon>Fungi</taxon>
        <taxon>Dikarya</taxon>
        <taxon>Ascomycota</taxon>
        <taxon>Saccharomycotina</taxon>
        <taxon>Saccharomycetes</taxon>
        <taxon>Saccharomycetales</taxon>
        <taxon>Saccharomycetaceae</taxon>
        <taxon>Kazachstania</taxon>
    </lineage>
</organism>
<evidence type="ECO:0000259" key="12">
    <source>
        <dbReference type="Pfam" id="PF16419"/>
    </source>
</evidence>
<dbReference type="PANTHER" id="PTHR13162:SF8">
    <property type="entry name" value="CCR4-NOT TRANSCRIPTION COMPLEX SUBUNIT 1"/>
    <property type="match status" value="1"/>
</dbReference>
<dbReference type="GO" id="GO:0000749">
    <property type="term" value="P:response to pheromone triggering conjugation with cellular fusion"/>
    <property type="evidence" value="ECO:0007669"/>
    <property type="project" value="EnsemblFungi"/>
</dbReference>
<evidence type="ECO:0000256" key="1">
    <source>
        <dbReference type="ARBA" id="ARBA00004123"/>
    </source>
</evidence>
<dbReference type="InterPro" id="IPR055454">
    <property type="entry name" value="CNOT1-like_NOT1_connector"/>
</dbReference>
<keyword evidence="4" id="KW-0804">Transcription</keyword>
<evidence type="ECO:0000256" key="3">
    <source>
        <dbReference type="ARBA" id="ARBA00023015"/>
    </source>
</evidence>
<dbReference type="Pfam" id="PF04054">
    <property type="entry name" value="Not1"/>
    <property type="match status" value="1"/>
</dbReference>
<protein>
    <recommendedName>
        <fullName evidence="16">General negative regulator of transcription subunit 1</fullName>
    </recommendedName>
</protein>
<evidence type="ECO:0000259" key="8">
    <source>
        <dbReference type="Pfam" id="PF12842"/>
    </source>
</evidence>
<dbReference type="InterPro" id="IPR032195">
    <property type="entry name" value="CNOT1_HEAT_N"/>
</dbReference>
<dbReference type="Gene3D" id="1.25.40.180">
    <property type="match status" value="1"/>
</dbReference>
<name>H2B124_KAZAF</name>
<evidence type="ECO:0000259" key="13">
    <source>
        <dbReference type="Pfam" id="PF25097"/>
    </source>
</evidence>
<dbReference type="GO" id="GO:0007124">
    <property type="term" value="P:pseudohyphal growth"/>
    <property type="evidence" value="ECO:0007669"/>
    <property type="project" value="EnsemblFungi"/>
</dbReference>
<dbReference type="FunCoup" id="H2B124">
    <property type="interactions" value="1339"/>
</dbReference>
<dbReference type="OrthoDB" id="1933107at2759"/>
<dbReference type="STRING" id="1071382.H2B124"/>
<accession>H2B124</accession>
<feature type="domain" description="CCR4-NOT transcription complex subunit 1 CAF1-binding" evidence="9">
    <location>
        <begin position="784"/>
        <end position="1000"/>
    </location>
</feature>
<dbReference type="GO" id="GO:0030015">
    <property type="term" value="C:CCR4-NOT core complex"/>
    <property type="evidence" value="ECO:0007669"/>
    <property type="project" value="EnsemblFungi"/>
</dbReference>
<dbReference type="Pfam" id="PF16418">
    <property type="entry name" value="CNOT1_HEAT"/>
    <property type="match status" value="1"/>
</dbReference>
<dbReference type="KEGG" id="kaf:KAFR_0J02600"/>
<keyword evidence="15" id="KW-1185">Reference proteome</keyword>
<dbReference type="Pfam" id="PF16417">
    <property type="entry name" value="CNOT1_TTP_bind"/>
    <property type="match status" value="1"/>
</dbReference>
<evidence type="ECO:0000256" key="6">
    <source>
        <dbReference type="SAM" id="MobiDB-lite"/>
    </source>
</evidence>
<keyword evidence="5" id="KW-0539">Nucleus</keyword>
<dbReference type="Gene3D" id="1.25.40.840">
    <property type="entry name" value="CCR4-NOT transcription complex subunit 1 TTP binding domain"/>
    <property type="match status" value="1"/>
</dbReference>
<dbReference type="GO" id="GO:0001671">
    <property type="term" value="F:ATPase activator activity"/>
    <property type="evidence" value="ECO:0007669"/>
    <property type="project" value="EnsemblFungi"/>
</dbReference>
<sequence>MQESSSQSQIVFTLKEEKEAVQIILSQLNLLIINLSNENSVSTAKQIKFLLSKSSITVYVKFWKKLILLCSSDIKNKTTRTAEKQPLIDLLFDLFSRLPDYSEDLLDILRKEIFCNREFGTQSNLSLLDYIEFCNHNSAITETLDPTLPINRLKEIEKSKMNNSKYLETFLSQSSVDTMETQLNDLFLSLSGESLNEMVALLLSEVLSPGSQKLQERSENSWFTPSSVIDATQRGQQISNSLKRVYQDIVNWNRVFNLMSTKYFLTTPLKPTTASLSSFFASLKYGYLIDQFFGCDWNITFKLTLTIQLHDWSPQQTGCFDLLNVPDMKRVSEKIPNSKNSLLYLLSISTLDLELFLLRDELVNNPMLSYYQKCFFEDFNLVPEYLYLALINNMKHFTLLIENKNTINEIIITLLVQVFEKSPVVLGELLNILPSKDKLLSDVGRAIIERKDAPVGNFIKLLHEQDKLDDFLNKLNFSESFPILPAALKVGWVGFKQFMESNININTAPIIIDSLEAQTKMTDDNTTFRSSKTFDLESLHFLITLLMNLPLSGNVLENFESLEYSIILSFPRIINYGNGHDKAILANGEFTPINSDVEKEMQSYLQKMYSGDMAIKDVVDILRKLKDSDDPRDQDVFACITHAILGECTFFKDYPLEALATTSVLFGSMILFHLLNGFVLDVALRIIINFAKEGPDSKMFKFAIQALYAFRIRLSDFPGYCKDFIEQVPGLQAQSQIYKFILDGSKAERRSPSSESDNQKNQKVELTNPRYFNVSEWQPPVAQDIPPKETTEKVLFIVNNLTMDNFDKKRDDLKNFLKPSYYAWFSNYLVNQRAKTEPNYHKLYSKILTSVNSRSLYECMVNTTLKQLFFFIAVKNTQSVDKKLLKNLASWLGSITLAIDKPIKYRNIAFRELLIDSYKENRLDIIVPFVCKVLMCASDSKIFKPPNPWTVGILKVLLELNEKANWKLSLTFEVEVLFKALNISMKELKPSNYIEVSDAVETLAGNLGTMSLEQQQIEHQRQVVLLQQHQQHMLMYQQRQQQQQRMLADQTSFAPDANITGAIATGTPGGLPSTINSNISAATVTATSSTNSNEVPFNNLSGTTVFATHPDLKRVFQMALAKSVREILIPTIEKSSGIAVIATVKIITKDFATELDELKLKAAAVNMVRHLAQSFTRATTIDLLKETIRNTTQSLAPNLMNSTSAPLEELDIAINDNVNLGLALIEKAAMDKAVQDIGEQLMQAVAVRRYHKERRSDQPFLSPNANIHSLSLPEPLGLKTAGVTPQQFRIYEDFAKSGANTEGDNMSAQNQAHIMNQQGNAPNAPQSLVQQQQQHQQQQAIQPHISQPENMAQLQTQQPQAQGPIQQGGVTNAAPTELEQNHRILVHLMDILVAQIKENTDKQALIELGEQNELKNIIYQILTFIAKNPQKDQLALKVSQAVVNSLFATSESSLCREVLSLLLEKLCSLSIVARKDVVWWLVYALDSRKFDVAVIRSLLKVNLIDAAELDNVLVTAMRNNMENAVTFAMNLLRDVVLSDKPILMRMDFIRTLEYLSILDDDNVKQFLQEYNQVKILPISKNIAVTVNEKYSLVFTEWVKLLQKVDIEDSVVLIFIKQMMDKGILSESDNMIKFMKCALELSVSSFKESDPTGEVFTAIDALGKLIIKLLIFQEFSDYYRGDFLNTIYSTILLVFAEDHEQETFNERPYFRLLSNLFYEWSNIRGHKFSSIKDVKIRKELYTFDIEFYNISATYLHSFQPFAFPGFSFAWVSLISHRMFLPQILRLPDKSGWEKLTLLIIDLFKFLDQYTKRGIVSDAISVVYKGTLRVILGISNDVPDFLIENHYELMNNLPATYFQLKNVILSSIPKKKIVPNPYDPNLNMADVELCQQKPSIFYDPVKDLQSLKKPVDNYLRIPSNSLLKAILNGLYRTEYDVKIGVGYDYLSIDNKLVRGVVLHVGIEAGLENERTSSSAVFNTKSSYYTLLYNLINEGSTELRYQILQVMLEQLRYPNIHTYWFSYVLLNMFTSKEFGSNISEIQEIMLRCLLERVIVNKPHTWGIIVFFTQLLQNKEVNILELDFIKNIPEIENILEQSVKHTSRTATEDAVALAAEQKITSETT</sequence>
<dbReference type="InParanoid" id="H2B124"/>
<evidence type="ECO:0000259" key="7">
    <source>
        <dbReference type="Pfam" id="PF04054"/>
    </source>
</evidence>
<feature type="domain" description="CCR4-Not complex component Not1 C-terminal" evidence="7">
    <location>
        <begin position="1729"/>
        <end position="2093"/>
    </location>
</feature>
<dbReference type="EMBL" id="HE650830">
    <property type="protein sequence ID" value="CCF60324.1"/>
    <property type="molecule type" value="Genomic_DNA"/>
</dbReference>
<keyword evidence="3" id="KW-0805">Transcription regulation</keyword>
<dbReference type="HOGENOM" id="CLU_000286_3_1_1"/>
<feature type="domain" description="CCR4-NOT transcription complex subunit 1 HEAT repeat" evidence="11">
    <location>
        <begin position="405"/>
        <end position="547"/>
    </location>
</feature>
<dbReference type="GeneID" id="13883973"/>
<keyword evidence="2" id="KW-0678">Repressor</keyword>
<dbReference type="Pfam" id="PF12842">
    <property type="entry name" value="DUF3819"/>
    <property type="match status" value="1"/>
</dbReference>
<dbReference type="RefSeq" id="XP_003959459.1">
    <property type="nucleotide sequence ID" value="XM_003959410.1"/>
</dbReference>
<proteinExistence type="predicted"/>
<feature type="domain" description="CCR4-NOT transcription complex subunit 1" evidence="8">
    <location>
        <begin position="1110"/>
        <end position="1252"/>
    </location>
</feature>
<evidence type="ECO:0000259" key="11">
    <source>
        <dbReference type="Pfam" id="PF16418"/>
    </source>
</evidence>
<dbReference type="Pfam" id="PF25097">
    <property type="entry name" value="ARM_Cnot1"/>
    <property type="match status" value="1"/>
</dbReference>
<dbReference type="GO" id="GO:0000289">
    <property type="term" value="P:nuclear-transcribed mRNA poly(A) tail shortening"/>
    <property type="evidence" value="ECO:0007669"/>
    <property type="project" value="EnsemblFungi"/>
</dbReference>
<dbReference type="GO" id="GO:0051726">
    <property type="term" value="P:regulation of cell cycle"/>
    <property type="evidence" value="ECO:0007669"/>
    <property type="project" value="EnsemblFungi"/>
</dbReference>
<dbReference type="GO" id="GO:0006368">
    <property type="term" value="P:transcription elongation by RNA polymerase II"/>
    <property type="evidence" value="ECO:0007669"/>
    <property type="project" value="EnsemblFungi"/>
</dbReference>
<dbReference type="InterPro" id="IPR007196">
    <property type="entry name" value="CCR4-Not_Not1_C"/>
</dbReference>
<dbReference type="GO" id="GO:0000932">
    <property type="term" value="C:P-body"/>
    <property type="evidence" value="ECO:0007669"/>
    <property type="project" value="TreeGrafter"/>
</dbReference>
<evidence type="ECO:0000256" key="5">
    <source>
        <dbReference type="ARBA" id="ARBA00023242"/>
    </source>
</evidence>
<dbReference type="PANTHER" id="PTHR13162">
    <property type="entry name" value="CCR4-NOT TRANSCRIPTION COMPLEX"/>
    <property type="match status" value="1"/>
</dbReference>
<gene>
    <name evidence="14" type="primary">KAFR0J02600</name>
    <name evidence="14" type="ORF">KAFR_0J02600</name>
</gene>